<dbReference type="eggNOG" id="ENOG5032T8C">
    <property type="taxonomic scope" value="Bacteria"/>
</dbReference>
<evidence type="ECO:0000313" key="1">
    <source>
        <dbReference type="EMBL" id="AFU00337.1"/>
    </source>
</evidence>
<keyword evidence="2" id="KW-1185">Reference proteome</keyword>
<gene>
    <name evidence="1" type="ORF">O3I_011880</name>
</gene>
<dbReference type="STRING" id="1133849.O3I_011880"/>
<protein>
    <submittedName>
        <fullName evidence="1">Uncharacterized protein</fullName>
    </submittedName>
</protein>
<dbReference type="Proteomes" id="UP000006304">
    <property type="component" value="Chromosome"/>
</dbReference>
<dbReference type="HOGENOM" id="CLU_110230_0_0_11"/>
<sequence>MRRLGPWLTLAAVAVLGIALVVVNMSKESEPAAAAKNTAVGTSSVVVAVAPTTVATVPVQFPAKADYVGSIAPATGAPITLSITVEGGRAIAYACDGASVESWLQGSAVNGTLTLTGKNEARLDGRYDGTTVTGTLALGAKKWEFRTAAVQSPAGLYVYTEVGVRQSWIVDSNGAVTGVQRAADGSTSPAPALAPDATAIVNGKKIIANKVSGGDSVG</sequence>
<proteinExistence type="predicted"/>
<dbReference type="EMBL" id="CP003876">
    <property type="protein sequence ID" value="AFU00337.1"/>
    <property type="molecule type" value="Genomic_DNA"/>
</dbReference>
<accession>K0ES94</accession>
<name>K0ES94_NOCB7</name>
<organism evidence="1 2">
    <name type="scientific">Nocardia brasiliensis (strain ATCC 700358 / HUJEG-1)</name>
    <dbReference type="NCBI Taxonomy" id="1133849"/>
    <lineage>
        <taxon>Bacteria</taxon>
        <taxon>Bacillati</taxon>
        <taxon>Actinomycetota</taxon>
        <taxon>Actinomycetes</taxon>
        <taxon>Mycobacteriales</taxon>
        <taxon>Nocardiaceae</taxon>
        <taxon>Nocardia</taxon>
    </lineage>
</organism>
<dbReference type="KEGG" id="nbr:O3I_011880"/>
<reference evidence="1 2" key="1">
    <citation type="journal article" date="2012" name="J. Bacteriol.">
        <title>Complete genome sequence of Nocardia brasiliensis HUJEG-1.</title>
        <authorList>
            <person name="Vera-Cabrera L."/>
            <person name="Ortiz-Lopez R."/>
            <person name="Elizondo-Gonzalez R."/>
            <person name="Perez-Maya A.A."/>
            <person name="Ocampo-Candiani J."/>
        </authorList>
    </citation>
    <scope>NUCLEOTIDE SEQUENCE [LARGE SCALE GENOMIC DNA]</scope>
    <source>
        <strain evidence="2">ATCC 700358</strain>
    </source>
</reference>
<dbReference type="AlphaFoldDB" id="K0ES94"/>
<evidence type="ECO:0000313" key="2">
    <source>
        <dbReference type="Proteomes" id="UP000006304"/>
    </source>
</evidence>